<dbReference type="InterPro" id="IPR026091">
    <property type="entry name" value="HPS4"/>
</dbReference>
<evidence type="ECO:0000313" key="1">
    <source>
        <dbReference type="EMBL" id="KAK2174939.1"/>
    </source>
</evidence>
<organism evidence="1 2">
    <name type="scientific">Ridgeia piscesae</name>
    <name type="common">Tubeworm</name>
    <dbReference type="NCBI Taxonomy" id="27915"/>
    <lineage>
        <taxon>Eukaryota</taxon>
        <taxon>Metazoa</taxon>
        <taxon>Spiralia</taxon>
        <taxon>Lophotrochozoa</taxon>
        <taxon>Annelida</taxon>
        <taxon>Polychaeta</taxon>
        <taxon>Sedentaria</taxon>
        <taxon>Canalipalpata</taxon>
        <taxon>Sabellida</taxon>
        <taxon>Siboglinidae</taxon>
        <taxon>Ridgeia</taxon>
    </lineage>
</organism>
<dbReference type="GO" id="GO:0005085">
    <property type="term" value="F:guanyl-nucleotide exchange factor activity"/>
    <property type="evidence" value="ECO:0007669"/>
    <property type="project" value="TreeGrafter"/>
</dbReference>
<dbReference type="PANTHER" id="PTHR14407">
    <property type="entry name" value="HERMANSKY-PUDLAK SYNDROME 4 PROTEIN LIGHT-EAR PROTEIN-RELATED"/>
    <property type="match status" value="1"/>
</dbReference>
<evidence type="ECO:0000313" key="2">
    <source>
        <dbReference type="Proteomes" id="UP001209878"/>
    </source>
</evidence>
<dbReference type="GO" id="GO:0031410">
    <property type="term" value="C:cytoplasmic vesicle"/>
    <property type="evidence" value="ECO:0007669"/>
    <property type="project" value="TreeGrafter"/>
</dbReference>
<dbReference type="Proteomes" id="UP001209878">
    <property type="component" value="Unassembled WGS sequence"/>
</dbReference>
<dbReference type="PANTHER" id="PTHR14407:SF9">
    <property type="entry name" value="BLOC-3 COMPLEX MEMBER HPS4"/>
    <property type="match status" value="1"/>
</dbReference>
<dbReference type="GO" id="GO:0006605">
    <property type="term" value="P:protein targeting"/>
    <property type="evidence" value="ECO:0007669"/>
    <property type="project" value="TreeGrafter"/>
</dbReference>
<keyword evidence="2" id="KW-1185">Reference proteome</keyword>
<dbReference type="GO" id="GO:0031085">
    <property type="term" value="C:BLOC-3 complex"/>
    <property type="evidence" value="ECO:0007669"/>
    <property type="project" value="TreeGrafter"/>
</dbReference>
<comment type="caution">
    <text evidence="1">The sequence shown here is derived from an EMBL/GenBank/DDBJ whole genome shotgun (WGS) entry which is preliminary data.</text>
</comment>
<gene>
    <name evidence="1" type="ORF">NP493_765g01073</name>
</gene>
<dbReference type="GO" id="GO:0031267">
    <property type="term" value="F:small GTPase binding"/>
    <property type="evidence" value="ECO:0007669"/>
    <property type="project" value="TreeGrafter"/>
</dbReference>
<protein>
    <submittedName>
        <fullName evidence="1">Uncharacterized protein</fullName>
    </submittedName>
</protein>
<dbReference type="AlphaFoldDB" id="A0AAD9NPS8"/>
<name>A0AAD9NPS8_RIDPI</name>
<reference evidence="1" key="1">
    <citation type="journal article" date="2023" name="Mol. Biol. Evol.">
        <title>Third-Generation Sequencing Reveals the Adaptive Role of the Epigenome in Three Deep-Sea Polychaetes.</title>
        <authorList>
            <person name="Perez M."/>
            <person name="Aroh O."/>
            <person name="Sun Y."/>
            <person name="Lan Y."/>
            <person name="Juniper S.K."/>
            <person name="Young C.R."/>
            <person name="Angers B."/>
            <person name="Qian P.Y."/>
        </authorList>
    </citation>
    <scope>NUCLEOTIDE SEQUENCE</scope>
    <source>
        <strain evidence="1">R07B-5</strain>
    </source>
</reference>
<sequence length="165" mass="19226">MDVGSQCAICGQLMGMVTFFTHMTGTPPVEFTLQKSRFMLKHFGRFTMAMSEKRRYTGCVVDRQLEKLHQLFTFYQQSLEDVYECGTNVLLEASDVLQRIQRMPHVFAGCIFFHNRCHANGYSQTNSQFHKRQNHTDAQRFHYQSDGINVRACFHKTEFCAEYVA</sequence>
<dbReference type="GO" id="GO:0005765">
    <property type="term" value="C:lysosomal membrane"/>
    <property type="evidence" value="ECO:0007669"/>
    <property type="project" value="TreeGrafter"/>
</dbReference>
<dbReference type="EMBL" id="JAODUO010000765">
    <property type="protein sequence ID" value="KAK2174939.1"/>
    <property type="molecule type" value="Genomic_DNA"/>
</dbReference>
<proteinExistence type="predicted"/>
<accession>A0AAD9NPS8</accession>